<dbReference type="Proteomes" id="UP000539146">
    <property type="component" value="Unassembled WGS sequence"/>
</dbReference>
<sequence>MERMTGLVALDAGGRVPPFEQVRSQIAAQIGAGYLVDGERLPSVRALAEELGLAAGTVARAYQLLEEAGLVHTARGAGTRVVRPAAVPDSVAEAARALVAVAREAGLSADQAAAALREAWPA</sequence>
<keyword evidence="3" id="KW-0804">Transcription</keyword>
<proteinExistence type="predicted"/>
<dbReference type="Pfam" id="PF00392">
    <property type="entry name" value="GntR"/>
    <property type="match status" value="1"/>
</dbReference>
<feature type="domain" description="HTH gntR-type" evidence="4">
    <location>
        <begin position="16"/>
        <end position="84"/>
    </location>
</feature>
<dbReference type="SMART" id="SM00345">
    <property type="entry name" value="HTH_GNTR"/>
    <property type="match status" value="1"/>
</dbReference>
<keyword evidence="1" id="KW-0805">Transcription regulation</keyword>
<gene>
    <name evidence="5" type="ORF">HP467_16590</name>
</gene>
<dbReference type="PANTHER" id="PTHR38445:SF9">
    <property type="entry name" value="HTH-TYPE TRANSCRIPTIONAL REPRESSOR YTRA"/>
    <property type="match status" value="1"/>
</dbReference>
<dbReference type="PROSITE" id="PS50949">
    <property type="entry name" value="HTH_GNTR"/>
    <property type="match status" value="1"/>
</dbReference>
<dbReference type="GO" id="GO:0003677">
    <property type="term" value="F:DNA binding"/>
    <property type="evidence" value="ECO:0007669"/>
    <property type="project" value="UniProtKB-KW"/>
</dbReference>
<protein>
    <submittedName>
        <fullName evidence="5">GntR family transcriptional regulator</fullName>
    </submittedName>
</protein>
<dbReference type="CDD" id="cd07377">
    <property type="entry name" value="WHTH_GntR"/>
    <property type="match status" value="1"/>
</dbReference>
<dbReference type="InterPro" id="IPR036388">
    <property type="entry name" value="WH-like_DNA-bd_sf"/>
</dbReference>
<reference evidence="5 6" key="1">
    <citation type="submission" date="2020-05" db="EMBL/GenBank/DDBJ databases">
        <title>Genome Sequencing of Type Strains.</title>
        <authorList>
            <person name="Lemaire J.F."/>
            <person name="Inderbitzin P."/>
            <person name="Gregorio O.A."/>
            <person name="Collins S.B."/>
            <person name="Wespe N."/>
            <person name="Knight-Connoni V."/>
        </authorList>
    </citation>
    <scope>NUCLEOTIDE SEQUENCE [LARGE SCALE GENOMIC DNA]</scope>
    <source>
        <strain evidence="5 6">DSM 20512</strain>
    </source>
</reference>
<dbReference type="EMBL" id="JABMCG010000126">
    <property type="protein sequence ID" value="NUU29710.1"/>
    <property type="molecule type" value="Genomic_DNA"/>
</dbReference>
<dbReference type="PANTHER" id="PTHR38445">
    <property type="entry name" value="HTH-TYPE TRANSCRIPTIONAL REPRESSOR YTRA"/>
    <property type="match status" value="1"/>
</dbReference>
<keyword evidence="2" id="KW-0238">DNA-binding</keyword>
<dbReference type="SUPFAM" id="SSF46785">
    <property type="entry name" value="Winged helix' DNA-binding domain"/>
    <property type="match status" value="1"/>
</dbReference>
<dbReference type="InterPro" id="IPR000524">
    <property type="entry name" value="Tscrpt_reg_HTH_GntR"/>
</dbReference>
<dbReference type="InterPro" id="IPR036390">
    <property type="entry name" value="WH_DNA-bd_sf"/>
</dbReference>
<dbReference type="GO" id="GO:0003700">
    <property type="term" value="F:DNA-binding transcription factor activity"/>
    <property type="evidence" value="ECO:0007669"/>
    <property type="project" value="InterPro"/>
</dbReference>
<dbReference type="AlphaFoldDB" id="A0A850DZS8"/>
<evidence type="ECO:0000313" key="6">
    <source>
        <dbReference type="Proteomes" id="UP000539146"/>
    </source>
</evidence>
<evidence type="ECO:0000313" key="5">
    <source>
        <dbReference type="EMBL" id="NUU29710.1"/>
    </source>
</evidence>
<evidence type="ECO:0000256" key="1">
    <source>
        <dbReference type="ARBA" id="ARBA00023015"/>
    </source>
</evidence>
<organism evidence="5 6">
    <name type="scientific">Curtobacterium citreum</name>
    <dbReference type="NCBI Taxonomy" id="2036"/>
    <lineage>
        <taxon>Bacteria</taxon>
        <taxon>Bacillati</taxon>
        <taxon>Actinomycetota</taxon>
        <taxon>Actinomycetes</taxon>
        <taxon>Micrococcales</taxon>
        <taxon>Microbacteriaceae</taxon>
        <taxon>Curtobacterium</taxon>
    </lineage>
</organism>
<evidence type="ECO:0000256" key="2">
    <source>
        <dbReference type="ARBA" id="ARBA00023125"/>
    </source>
</evidence>
<dbReference type="Gene3D" id="1.10.10.10">
    <property type="entry name" value="Winged helix-like DNA-binding domain superfamily/Winged helix DNA-binding domain"/>
    <property type="match status" value="1"/>
</dbReference>
<evidence type="ECO:0000256" key="3">
    <source>
        <dbReference type="ARBA" id="ARBA00023163"/>
    </source>
</evidence>
<name>A0A850DZS8_9MICO</name>
<comment type="caution">
    <text evidence="5">The sequence shown here is derived from an EMBL/GenBank/DDBJ whole genome shotgun (WGS) entry which is preliminary data.</text>
</comment>
<evidence type="ECO:0000259" key="4">
    <source>
        <dbReference type="PROSITE" id="PS50949"/>
    </source>
</evidence>
<accession>A0A850DZS8</accession>